<proteinExistence type="predicted"/>
<feature type="compositionally biased region" description="Low complexity" evidence="1">
    <location>
        <begin position="100"/>
        <end position="115"/>
    </location>
</feature>
<evidence type="ECO:0000256" key="2">
    <source>
        <dbReference type="SAM" id="Phobius"/>
    </source>
</evidence>
<evidence type="ECO:0000256" key="1">
    <source>
        <dbReference type="SAM" id="MobiDB-lite"/>
    </source>
</evidence>
<reference evidence="3" key="1">
    <citation type="submission" date="2020-10" db="EMBL/GenBank/DDBJ databases">
        <title>Connecting structure to function with the recovery of over 1000 high-quality activated sludge metagenome-assembled genomes encoding full-length rRNA genes using long-read sequencing.</title>
        <authorList>
            <person name="Singleton C.M."/>
            <person name="Petriglieri F."/>
            <person name="Kristensen J.M."/>
            <person name="Kirkegaard R.H."/>
            <person name="Michaelsen T.Y."/>
            <person name="Andersen M.H."/>
            <person name="Karst S.M."/>
            <person name="Dueholm M.S."/>
            <person name="Nielsen P.H."/>
            <person name="Albertsen M."/>
        </authorList>
    </citation>
    <scope>NUCLEOTIDE SEQUENCE</scope>
    <source>
        <strain evidence="3">OdNE_18-Q3-R46-58_BAT3C.305</strain>
    </source>
</reference>
<dbReference type="Proteomes" id="UP000808146">
    <property type="component" value="Unassembled WGS sequence"/>
</dbReference>
<evidence type="ECO:0000313" key="4">
    <source>
        <dbReference type="Proteomes" id="UP000808146"/>
    </source>
</evidence>
<gene>
    <name evidence="3" type="ORF">IPN75_14515</name>
</gene>
<keyword evidence="2" id="KW-1133">Transmembrane helix</keyword>
<dbReference type="AlphaFoldDB" id="A0A9D7LPB7"/>
<comment type="caution">
    <text evidence="3">The sequence shown here is derived from an EMBL/GenBank/DDBJ whole genome shotgun (WGS) entry which is preliminary data.</text>
</comment>
<feature type="transmembrane region" description="Helical" evidence="2">
    <location>
        <begin position="46"/>
        <end position="68"/>
    </location>
</feature>
<keyword evidence="2" id="KW-0472">Membrane</keyword>
<evidence type="ECO:0000313" key="3">
    <source>
        <dbReference type="EMBL" id="MBK8891490.1"/>
    </source>
</evidence>
<organism evidence="3 4">
    <name type="scientific">Candidatus Dechloromonas phosphorivorans</name>
    <dbReference type="NCBI Taxonomy" id="2899244"/>
    <lineage>
        <taxon>Bacteria</taxon>
        <taxon>Pseudomonadati</taxon>
        <taxon>Pseudomonadota</taxon>
        <taxon>Betaproteobacteria</taxon>
        <taxon>Rhodocyclales</taxon>
        <taxon>Azonexaceae</taxon>
        <taxon>Dechloromonas</taxon>
    </lineage>
</organism>
<keyword evidence="2" id="KW-0812">Transmembrane</keyword>
<protein>
    <submittedName>
        <fullName evidence="3">Uncharacterized protein</fullName>
    </submittedName>
</protein>
<accession>A0A9D7LPB7</accession>
<sequence>MTNAENNDIQKLYQEGSANEPPAALDRAILIAARDSVAPSRKPRPWWLRFALPLQLAFSVVLVVMLALNLERNPSDISSVTKGVESQPAPDAGSRKASPAVADSAAGRSSAAPPATEAKARPAAPPDSAVPSPGTARKAEATSAALPVPGRSEQDAAESAATVGVPLPETAKAPAANGIAAARRPPEWLAAIDRLAQTGEKAAARDELEAFRKAYPEYPVPDKLKKLLAP</sequence>
<name>A0A9D7LPB7_9RHOO</name>
<dbReference type="EMBL" id="JADKBR010000017">
    <property type="protein sequence ID" value="MBK8891490.1"/>
    <property type="molecule type" value="Genomic_DNA"/>
</dbReference>
<feature type="region of interest" description="Disordered" evidence="1">
    <location>
        <begin position="76"/>
        <end position="170"/>
    </location>
</feature>